<organism evidence="2 3">
    <name type="scientific">Sphingobacterium phlebotomi</name>
    <dbReference type="NCBI Taxonomy" id="2605433"/>
    <lineage>
        <taxon>Bacteria</taxon>
        <taxon>Pseudomonadati</taxon>
        <taxon>Bacteroidota</taxon>
        <taxon>Sphingobacteriia</taxon>
        <taxon>Sphingobacteriales</taxon>
        <taxon>Sphingobacteriaceae</taxon>
        <taxon>Sphingobacterium</taxon>
    </lineage>
</organism>
<dbReference type="PRINTS" id="PR00469">
    <property type="entry name" value="PNDRDTASEII"/>
</dbReference>
<dbReference type="PRINTS" id="PR00368">
    <property type="entry name" value="FADPNR"/>
</dbReference>
<dbReference type="SUPFAM" id="SSF51905">
    <property type="entry name" value="FAD/NAD(P)-binding domain"/>
    <property type="match status" value="1"/>
</dbReference>
<gene>
    <name evidence="2" type="ORF">FXV77_09280</name>
</gene>
<protein>
    <submittedName>
        <fullName evidence="2">NAD(P)/FAD-dependent oxidoreductase</fullName>
    </submittedName>
</protein>
<keyword evidence="1" id="KW-0560">Oxidoreductase</keyword>
<accession>A0A5D4H6K7</accession>
<evidence type="ECO:0000256" key="1">
    <source>
        <dbReference type="ARBA" id="ARBA00023002"/>
    </source>
</evidence>
<proteinExistence type="predicted"/>
<dbReference type="AlphaFoldDB" id="A0A5D4H6K7"/>
<dbReference type="InterPro" id="IPR036188">
    <property type="entry name" value="FAD/NAD-bd_sf"/>
</dbReference>
<dbReference type="Pfam" id="PF13738">
    <property type="entry name" value="Pyr_redox_3"/>
    <property type="match status" value="1"/>
</dbReference>
<dbReference type="Proteomes" id="UP000322362">
    <property type="component" value="Unassembled WGS sequence"/>
</dbReference>
<evidence type="ECO:0000313" key="2">
    <source>
        <dbReference type="EMBL" id="TYR36681.1"/>
    </source>
</evidence>
<dbReference type="EMBL" id="VTAV01000004">
    <property type="protein sequence ID" value="TYR36681.1"/>
    <property type="molecule type" value="Genomic_DNA"/>
</dbReference>
<dbReference type="GO" id="GO:0050660">
    <property type="term" value="F:flavin adenine dinucleotide binding"/>
    <property type="evidence" value="ECO:0007669"/>
    <property type="project" value="TreeGrafter"/>
</dbReference>
<evidence type="ECO:0000313" key="3">
    <source>
        <dbReference type="Proteomes" id="UP000322362"/>
    </source>
</evidence>
<dbReference type="Gene3D" id="3.50.50.60">
    <property type="entry name" value="FAD/NAD(P)-binding domain"/>
    <property type="match status" value="1"/>
</dbReference>
<reference evidence="2 3" key="1">
    <citation type="submission" date="2019-08" db="EMBL/GenBank/DDBJ databases">
        <title>Phlebobacter frassis gen. nov. sp. nov., a new member of family Sphingobacteriaceae isolated from sand fly rearing media.</title>
        <authorList>
            <person name="Kakumanu M.L."/>
            <person name="Marayati B.F."/>
            <person name="Wada-Katsumata A."/>
            <person name="Wasserberg G."/>
            <person name="Schal C."/>
            <person name="Apperson C.S."/>
            <person name="Ponnusamy L."/>
        </authorList>
    </citation>
    <scope>NUCLEOTIDE SEQUENCE [LARGE SCALE GENOMIC DNA]</scope>
    <source>
        <strain evidence="2 3">SSI9</strain>
    </source>
</reference>
<name>A0A5D4H6K7_9SPHI</name>
<comment type="caution">
    <text evidence="2">The sequence shown here is derived from an EMBL/GenBank/DDBJ whole genome shotgun (WGS) entry which is preliminary data.</text>
</comment>
<dbReference type="PANTHER" id="PTHR43539:SF78">
    <property type="entry name" value="FLAVIN-CONTAINING MONOOXYGENASE"/>
    <property type="match status" value="1"/>
</dbReference>
<dbReference type="InterPro" id="IPR050982">
    <property type="entry name" value="Auxin_biosynth/cation_transpt"/>
</dbReference>
<dbReference type="RefSeq" id="WP_148918933.1">
    <property type="nucleotide sequence ID" value="NZ_VTAV01000004.1"/>
</dbReference>
<dbReference type="GO" id="GO:0004497">
    <property type="term" value="F:monooxygenase activity"/>
    <property type="evidence" value="ECO:0007669"/>
    <property type="project" value="TreeGrafter"/>
</dbReference>
<dbReference type="PANTHER" id="PTHR43539">
    <property type="entry name" value="FLAVIN-BINDING MONOOXYGENASE-LIKE PROTEIN (AFU_ORTHOLOGUE AFUA_4G09220)"/>
    <property type="match status" value="1"/>
</dbReference>
<sequence>MKPKKDPSPDRYLATDNVRPGIFYKVDIVIIGAGQAGLSAAYHLRKLGIAPGTGFVVLDDEFGAGGAWQHRWDSLTLSTVNGISDLPGMGFTEAVNTEEIALQANIAVPKYYEQYEKTFDLPVIRPIRVNEVREQNGRFIVRTNGVQFSARGLINATGTWKTPHCPKYPGWEKFQGQQLHTGEYSHAKAFVGKHVIIVGGGISAIQLLGEISKVTETTWVTRRPPDFRDEEFMADLGREAVAIVDKRVREGLPPTSVVSVTGLPITPAIKEMLTSGTLDYKPMFTEITETGVRWADGTTQDADVIFWNTGFRHSLDHLAPLQLMNDKNGIVMSGKLATQVARDPRIHLTGYGPSASTIGANRAGRAAAKELIEFLQL</sequence>
<keyword evidence="3" id="KW-1185">Reference proteome</keyword>